<name>A0A420KGT7_9BURK</name>
<evidence type="ECO:0000313" key="2">
    <source>
        <dbReference type="EMBL" id="RKJ99138.1"/>
    </source>
</evidence>
<evidence type="ECO:0000313" key="3">
    <source>
        <dbReference type="Proteomes" id="UP000216225"/>
    </source>
</evidence>
<dbReference type="AlphaFoldDB" id="A0A420KGT7"/>
<gene>
    <name evidence="2" type="ORF">CE154_005205</name>
</gene>
<comment type="caution">
    <text evidence="2">The sequence shown here is derived from an EMBL/GenBank/DDBJ whole genome shotgun (WGS) entry which is preliminary data.</text>
</comment>
<dbReference type="InterPro" id="IPR029044">
    <property type="entry name" value="Nucleotide-diphossugar_trans"/>
</dbReference>
<dbReference type="EMBL" id="NKDB02000001">
    <property type="protein sequence ID" value="RKJ99138.1"/>
    <property type="molecule type" value="Genomic_DNA"/>
</dbReference>
<dbReference type="Proteomes" id="UP000216225">
    <property type="component" value="Unassembled WGS sequence"/>
</dbReference>
<reference evidence="2 3" key="1">
    <citation type="submission" date="2018-09" db="EMBL/GenBank/DDBJ databases">
        <title>Genome comparison of Alicycliphilus sp. BQ1, a polyurethanolytic bacterium, with its closest phylogenetic relatives Alicycliphilus denitrificans BC and K601, unable to attack polyurethane.</title>
        <authorList>
            <person name="Loza-Tavera H."/>
            <person name="Lozano L."/>
            <person name="Cevallos M."/>
            <person name="Maya-Lucas O."/>
            <person name="Garcia-Mena J."/>
            <person name="Hernandez J."/>
        </authorList>
    </citation>
    <scope>NUCLEOTIDE SEQUENCE [LARGE SCALE GENOMIC DNA]</scope>
    <source>
        <strain evidence="2 3">BQ1</strain>
    </source>
</reference>
<dbReference type="InterPro" id="IPR001173">
    <property type="entry name" value="Glyco_trans_2-like"/>
</dbReference>
<protein>
    <submittedName>
        <fullName evidence="2">Glycosyltransferase family 2 protein</fullName>
    </submittedName>
</protein>
<accession>A0A420KGT7</accession>
<dbReference type="CDD" id="cd00761">
    <property type="entry name" value="Glyco_tranf_GTA_type"/>
    <property type="match status" value="1"/>
</dbReference>
<dbReference type="Gene3D" id="3.90.550.10">
    <property type="entry name" value="Spore Coat Polysaccharide Biosynthesis Protein SpsA, Chain A"/>
    <property type="match status" value="1"/>
</dbReference>
<organism evidence="2 3">
    <name type="scientific">Alicycliphilus denitrificans</name>
    <dbReference type="NCBI Taxonomy" id="179636"/>
    <lineage>
        <taxon>Bacteria</taxon>
        <taxon>Pseudomonadati</taxon>
        <taxon>Pseudomonadota</taxon>
        <taxon>Betaproteobacteria</taxon>
        <taxon>Burkholderiales</taxon>
        <taxon>Comamonadaceae</taxon>
        <taxon>Alicycliphilus</taxon>
    </lineage>
</organism>
<dbReference type="SUPFAM" id="SSF53448">
    <property type="entry name" value="Nucleotide-diphospho-sugar transferases"/>
    <property type="match status" value="1"/>
</dbReference>
<keyword evidence="2" id="KW-0808">Transferase</keyword>
<dbReference type="PANTHER" id="PTHR22916">
    <property type="entry name" value="GLYCOSYLTRANSFERASE"/>
    <property type="match status" value="1"/>
</dbReference>
<evidence type="ECO:0000259" key="1">
    <source>
        <dbReference type="Pfam" id="PF00535"/>
    </source>
</evidence>
<dbReference type="GO" id="GO:0016758">
    <property type="term" value="F:hexosyltransferase activity"/>
    <property type="evidence" value="ECO:0007669"/>
    <property type="project" value="UniProtKB-ARBA"/>
</dbReference>
<proteinExistence type="predicted"/>
<dbReference type="RefSeq" id="WP_094435752.1">
    <property type="nucleotide sequence ID" value="NZ_NKDB02000001.1"/>
</dbReference>
<sequence>MKDVDAPWLSILVPVYDVQDYLAECIGSVMEQLAQLPDGGAGVEVRVLDDASTDGSRALMDALAARWPGRLALMHHARNQGLSAARNTMIGAARGEYLWFLDSDDKLLPGALAGLQAAVRRHAPDAVLCDFAVWRERPRLKHRLRGEAHRATFAGPAGGPFHDRAALLAGLLMTGQLHAWSKITRRALWGADLRFPPGRYFEDMATMPLALLRARSHCYLPEPWVAYRQRGSSILATMTLPKALDQSQALGAFAQALRAAEAAGEMPAHADLHFALAHQCARSLAGAVRFLERAALPAAEREAAARRLRGDFAAASPLAAQALLRAYARRGWWLRAHRLRRAWSTVSA</sequence>
<dbReference type="Pfam" id="PF00535">
    <property type="entry name" value="Glycos_transf_2"/>
    <property type="match status" value="1"/>
</dbReference>
<dbReference type="PANTHER" id="PTHR22916:SF3">
    <property type="entry name" value="UDP-GLCNAC:BETAGAL BETA-1,3-N-ACETYLGLUCOSAMINYLTRANSFERASE-LIKE PROTEIN 1"/>
    <property type="match status" value="1"/>
</dbReference>
<feature type="domain" description="Glycosyltransferase 2-like" evidence="1">
    <location>
        <begin position="10"/>
        <end position="146"/>
    </location>
</feature>